<evidence type="ECO:0000256" key="1">
    <source>
        <dbReference type="SAM" id="Phobius"/>
    </source>
</evidence>
<reference evidence="2" key="1">
    <citation type="journal article" date="2015" name="Nature">
        <title>Complex archaea that bridge the gap between prokaryotes and eukaryotes.</title>
        <authorList>
            <person name="Spang A."/>
            <person name="Saw J.H."/>
            <person name="Jorgensen S.L."/>
            <person name="Zaremba-Niedzwiedzka K."/>
            <person name="Martijn J."/>
            <person name="Lind A.E."/>
            <person name="van Eijk R."/>
            <person name="Schleper C."/>
            <person name="Guy L."/>
            <person name="Ettema T.J."/>
        </authorList>
    </citation>
    <scope>NUCLEOTIDE SEQUENCE</scope>
</reference>
<dbReference type="EMBL" id="LAZR01025797">
    <property type="protein sequence ID" value="KKL70775.1"/>
    <property type="molecule type" value="Genomic_DNA"/>
</dbReference>
<name>A0A0F9GN01_9ZZZZ</name>
<protein>
    <submittedName>
        <fullName evidence="2">Uncharacterized protein</fullName>
    </submittedName>
</protein>
<feature type="transmembrane region" description="Helical" evidence="1">
    <location>
        <begin position="111"/>
        <end position="132"/>
    </location>
</feature>
<keyword evidence="1" id="KW-0812">Transmembrane</keyword>
<organism evidence="2">
    <name type="scientific">marine sediment metagenome</name>
    <dbReference type="NCBI Taxonomy" id="412755"/>
    <lineage>
        <taxon>unclassified sequences</taxon>
        <taxon>metagenomes</taxon>
        <taxon>ecological metagenomes</taxon>
    </lineage>
</organism>
<proteinExistence type="predicted"/>
<keyword evidence="1" id="KW-0472">Membrane</keyword>
<evidence type="ECO:0000313" key="2">
    <source>
        <dbReference type="EMBL" id="KKL70775.1"/>
    </source>
</evidence>
<keyword evidence="1" id="KW-1133">Transmembrane helix</keyword>
<accession>A0A0F9GN01</accession>
<dbReference type="AlphaFoldDB" id="A0A0F9GN01"/>
<gene>
    <name evidence="2" type="ORF">LCGC14_2101540</name>
</gene>
<comment type="caution">
    <text evidence="2">The sequence shown here is derived from an EMBL/GenBank/DDBJ whole genome shotgun (WGS) entry which is preliminary data.</text>
</comment>
<sequence length="159" mass="17823">MKTSFYTNAKDWVDESQRDVKSKNYFSSWMKTLPARLNFLADAIVNISFAPFNLLKAGFGSIKTTYTWGEDTEDLTDGLKGFHGNVNHIISDGAGLVVTKAGCNLRNTENVVPLLGITAMISIVALQAYLLFSKADGMNLRYNSWTGDWEPMFYFNLNK</sequence>